<comment type="caution">
    <text evidence="1">The sequence shown here is derived from an EMBL/GenBank/DDBJ whole genome shotgun (WGS) entry which is preliminary data.</text>
</comment>
<evidence type="ECO:0000313" key="2">
    <source>
        <dbReference type="Proteomes" id="UP000325013"/>
    </source>
</evidence>
<accession>A0A5C8G8R1</accession>
<dbReference type="RefSeq" id="WP_147528408.1">
    <property type="nucleotide sequence ID" value="NZ_SAYJ01000011.1"/>
</dbReference>
<protein>
    <recommendedName>
        <fullName evidence="3">DUF4435 domain-containing protein</fullName>
    </recommendedName>
</protein>
<dbReference type="OrthoDB" id="308934at2"/>
<dbReference type="AlphaFoldDB" id="A0A5C8G8R1"/>
<sequence length="178" mass="20911">MNILVEGHTDKDFLELYCKYLNIDACIYVADGKDNLKNRVNLIKDNKNYLIIFDADEDYKNSKANIENQINQMNIPKQNYEIFLLPNNKDNGNLETLIEKIALYKEVLNCFEGYEECISKLGINSIKLPHKKSKVFAYMESFGFKNPEEAENFDLSPYVDFENKYLEDLKNFLLYNNE</sequence>
<dbReference type="Proteomes" id="UP000325013">
    <property type="component" value="Unassembled WGS sequence"/>
</dbReference>
<gene>
    <name evidence="1" type="ORF">EPJ67_04160</name>
</gene>
<evidence type="ECO:0008006" key="3">
    <source>
        <dbReference type="Google" id="ProtNLM"/>
    </source>
</evidence>
<evidence type="ECO:0000313" key="1">
    <source>
        <dbReference type="EMBL" id="TXJ57848.1"/>
    </source>
</evidence>
<dbReference type="Pfam" id="PF11536">
    <property type="entry name" value="DUF3226"/>
    <property type="match status" value="1"/>
</dbReference>
<proteinExistence type="predicted"/>
<dbReference type="EMBL" id="SAYJ01000011">
    <property type="protein sequence ID" value="TXJ57848.1"/>
    <property type="molecule type" value="Genomic_DNA"/>
</dbReference>
<reference evidence="1 2" key="1">
    <citation type="journal article" date="1992" name="Lakartidningen">
        <title>[Penicillin V and not amoxicillin is the first choice preparation in acute otitis].</title>
        <authorList>
            <person name="Kamme C."/>
            <person name="Lundgren K."/>
            <person name="Prellner K."/>
        </authorList>
    </citation>
    <scope>NUCLEOTIDE SEQUENCE [LARGE SCALE GENOMIC DNA]</scope>
    <source>
        <strain evidence="1 2">PC2777IV</strain>
    </source>
</reference>
<name>A0A5C8G8R1_9SPIR</name>
<dbReference type="InterPro" id="IPR024508">
    <property type="entry name" value="DUF3226"/>
</dbReference>
<organism evidence="1 2">
    <name type="scientific">Brachyspira aalborgi</name>
    <dbReference type="NCBI Taxonomy" id="29522"/>
    <lineage>
        <taxon>Bacteria</taxon>
        <taxon>Pseudomonadati</taxon>
        <taxon>Spirochaetota</taxon>
        <taxon>Spirochaetia</taxon>
        <taxon>Brachyspirales</taxon>
        <taxon>Brachyspiraceae</taxon>
        <taxon>Brachyspira</taxon>
    </lineage>
</organism>